<keyword evidence="1" id="KW-1185">Reference proteome</keyword>
<name>A0A6J3MAM1_9PEZI</name>
<dbReference type="AlphaFoldDB" id="A0A6J3MAM1"/>
<reference evidence="2" key="1">
    <citation type="submission" date="2020-01" db="EMBL/GenBank/DDBJ databases">
        <authorList>
            <consortium name="DOE Joint Genome Institute"/>
            <person name="Haridas S."/>
            <person name="Albert R."/>
            <person name="Binder M."/>
            <person name="Bloem J."/>
            <person name="Labutti K."/>
            <person name="Salamov A."/>
            <person name="Andreopoulos B."/>
            <person name="Baker S.E."/>
            <person name="Barry K."/>
            <person name="Bills G."/>
            <person name="Bluhm B.H."/>
            <person name="Cannon C."/>
            <person name="Castanera R."/>
            <person name="Culley D.E."/>
            <person name="Daum C."/>
            <person name="Ezra D."/>
            <person name="Gonzalez J.B."/>
            <person name="Henrissat B."/>
            <person name="Kuo A."/>
            <person name="Liang C."/>
            <person name="Lipzen A."/>
            <person name="Lutzoni F."/>
            <person name="Magnuson J."/>
            <person name="Mondo S."/>
            <person name="Nolan M."/>
            <person name="Ohm R."/>
            <person name="Pangilinan J."/>
            <person name="Park H.-J."/>
            <person name="Ramirez L."/>
            <person name="Alfaro M."/>
            <person name="Sun H."/>
            <person name="Tritt A."/>
            <person name="Yoshinaga Y."/>
            <person name="Zwiers L.-H."/>
            <person name="Turgeon B.G."/>
            <person name="Goodwin S.B."/>
            <person name="Spatafora J.W."/>
            <person name="Crous P.W."/>
            <person name="Grigoriev I.V."/>
        </authorList>
    </citation>
    <scope>NUCLEOTIDE SEQUENCE</scope>
    <source>
        <strain evidence="2">CBS 342.82</strain>
    </source>
</reference>
<dbReference type="RefSeq" id="XP_033460908.1">
    <property type="nucleotide sequence ID" value="XM_033599642.1"/>
</dbReference>
<reference evidence="2" key="2">
    <citation type="submission" date="2020-04" db="EMBL/GenBank/DDBJ databases">
        <authorList>
            <consortium name="NCBI Genome Project"/>
        </authorList>
    </citation>
    <scope>NUCLEOTIDE SEQUENCE</scope>
    <source>
        <strain evidence="2">CBS 342.82</strain>
    </source>
</reference>
<evidence type="ECO:0000313" key="1">
    <source>
        <dbReference type="Proteomes" id="UP000504637"/>
    </source>
</evidence>
<organism evidence="2">
    <name type="scientific">Dissoconium aciculare CBS 342.82</name>
    <dbReference type="NCBI Taxonomy" id="1314786"/>
    <lineage>
        <taxon>Eukaryota</taxon>
        <taxon>Fungi</taxon>
        <taxon>Dikarya</taxon>
        <taxon>Ascomycota</taxon>
        <taxon>Pezizomycotina</taxon>
        <taxon>Dothideomycetes</taxon>
        <taxon>Dothideomycetidae</taxon>
        <taxon>Mycosphaerellales</taxon>
        <taxon>Dissoconiaceae</taxon>
        <taxon>Dissoconium</taxon>
    </lineage>
</organism>
<protein>
    <submittedName>
        <fullName evidence="2">Uncharacterized protein</fullName>
    </submittedName>
</protein>
<sequence>MLRLIPRPTKPRVIHLPTTTTTTTTINHLYRKDDHHTVLSYSHSSIIISHQPSTINHRPSTIDHQPSTVLLHEPTPGQHLQPQHHNLALTHTLSLPHLHHHRPTTHSLHRSTIALEQ</sequence>
<dbReference type="Proteomes" id="UP000504637">
    <property type="component" value="Unplaced"/>
</dbReference>
<gene>
    <name evidence="2" type="ORF">K489DRAFT_210089</name>
</gene>
<evidence type="ECO:0000313" key="2">
    <source>
        <dbReference type="RefSeq" id="XP_033460908.1"/>
    </source>
</evidence>
<proteinExistence type="predicted"/>
<dbReference type="GeneID" id="54357441"/>
<reference evidence="2" key="3">
    <citation type="submission" date="2025-08" db="UniProtKB">
        <authorList>
            <consortium name="RefSeq"/>
        </authorList>
    </citation>
    <scope>IDENTIFICATION</scope>
    <source>
        <strain evidence="2">CBS 342.82</strain>
    </source>
</reference>
<accession>A0A6J3MAM1</accession>